<accession>A0AB38TWQ5</accession>
<dbReference type="RefSeq" id="WP_124083620.1">
    <property type="nucleotide sequence ID" value="NZ_CADEPT010000013.1"/>
</dbReference>
<protein>
    <submittedName>
        <fullName evidence="2">Uncharacterized protein</fullName>
    </submittedName>
</protein>
<dbReference type="Proteomes" id="UP001059745">
    <property type="component" value="Chromosome 2"/>
</dbReference>
<evidence type="ECO:0000256" key="1">
    <source>
        <dbReference type="SAM" id="MobiDB-lite"/>
    </source>
</evidence>
<gene>
    <name evidence="2" type="ORF">NYZ96_27450</name>
</gene>
<dbReference type="GeneID" id="66461835"/>
<evidence type="ECO:0000313" key="3">
    <source>
        <dbReference type="Proteomes" id="UP001059745"/>
    </source>
</evidence>
<name>A0AB38TWQ5_BURGA</name>
<dbReference type="EMBL" id="CP104215">
    <property type="protein sequence ID" value="UWX72181.1"/>
    <property type="molecule type" value="Genomic_DNA"/>
</dbReference>
<feature type="region of interest" description="Disordered" evidence="1">
    <location>
        <begin position="63"/>
        <end position="86"/>
    </location>
</feature>
<evidence type="ECO:0000313" key="2">
    <source>
        <dbReference type="EMBL" id="UWX72181.1"/>
    </source>
</evidence>
<reference evidence="2" key="1">
    <citation type="submission" date="2022-09" db="EMBL/GenBank/DDBJ databases">
        <title>Genomic of Burkholderia gladioli.</title>
        <authorList>
            <person name="Wu H."/>
        </authorList>
    </citation>
    <scope>NUCLEOTIDE SEQUENCE</scope>
    <source>
        <strain evidence="2">ZN-S4</strain>
    </source>
</reference>
<proteinExistence type="predicted"/>
<feature type="compositionally biased region" description="Basic and acidic residues" evidence="1">
    <location>
        <begin position="75"/>
        <end position="86"/>
    </location>
</feature>
<organism evidence="2 3">
    <name type="scientific">Burkholderia gladioli</name>
    <name type="common">Pseudomonas marginata</name>
    <name type="synonym">Phytomonas marginata</name>
    <dbReference type="NCBI Taxonomy" id="28095"/>
    <lineage>
        <taxon>Bacteria</taxon>
        <taxon>Pseudomonadati</taxon>
        <taxon>Pseudomonadota</taxon>
        <taxon>Betaproteobacteria</taxon>
        <taxon>Burkholderiales</taxon>
        <taxon>Burkholderiaceae</taxon>
        <taxon>Burkholderia</taxon>
    </lineage>
</organism>
<sequence>MEKLSIVSGQTNGVEYGARRLSLAPRSILPAGCRKHGYCRGKPISGRKPAALAAMIDALAEARPTSNPQMEIAETDMHDGDPEAPS</sequence>
<dbReference type="AlphaFoldDB" id="A0AB38TWQ5"/>